<evidence type="ECO:0000259" key="6">
    <source>
        <dbReference type="SMART" id="SM01175"/>
    </source>
</evidence>
<dbReference type="InterPro" id="IPR046349">
    <property type="entry name" value="C1-like_sf"/>
</dbReference>
<feature type="region of interest" description="Disordered" evidence="5">
    <location>
        <begin position="159"/>
        <end position="180"/>
    </location>
</feature>
<keyword evidence="2" id="KW-0677">Repeat</keyword>
<name>A0A5J4NFP3_9TREM</name>
<proteinExistence type="predicted"/>
<evidence type="ECO:0000256" key="1">
    <source>
        <dbReference type="ARBA" id="ARBA00022723"/>
    </source>
</evidence>
<dbReference type="Pfam" id="PF13901">
    <property type="entry name" value="RH_dom"/>
    <property type="match status" value="1"/>
</dbReference>
<dbReference type="InterPro" id="IPR025258">
    <property type="entry name" value="RH_dom"/>
</dbReference>
<dbReference type="AlphaFoldDB" id="A0A5J4NFP3"/>
<evidence type="ECO:0000256" key="4">
    <source>
        <dbReference type="ARBA" id="ARBA00022833"/>
    </source>
</evidence>
<dbReference type="SUPFAM" id="SSF57889">
    <property type="entry name" value="Cysteine-rich domain"/>
    <property type="match status" value="1"/>
</dbReference>
<sequence length="653" mass="73467">MSVTEDIQIRPFERANPFDHDADVVDAQCNHICAVYNAPVDYPWTAVSDDALPDCSKFEQTILEDFFDEPLIHIDASSSPQEIRDAILRCKHMVLATSAERVFERQRLVDRLIELRRILHSLEDISICDTSGSHVEPESRSLRCESAGSLSRGRTFSFNSLSNRIGQPNRSASPGPTSQIHNPGGHEFQWLLAIRCLGAMCEHCQQPMRNPSTWILHCSVCHIVCHPQNCLRGLTRRCPSATADNLSQLHILRTLNSSKQVLDPNARVSVQNESVHRFVPTGYPPDLSSKLPLFRHLEVTHLVYVGANLSEQCWMCFECRRPLKPAPTRTVLAEPSIMTTLVNKASHVFDSGVSLLSKQAVELKSERLSFSWMPQLSSQVFSLSTHTEQLFNRMPTIRAPDRTDLPNLQWAYSSKLRHDVGPVQTWEDARVLEAISRIQRPRAQSHSLRQMIGDSHGDFATPDSVTQLQSPSTSASGDTNYDSARLCYYTGHFYCTQCHWGADSRLIPACVFILGDCQPKPPPWLFEQPYTFTMGLLTLVLDGTLESRLRNWLQKVDGHLDMCNTCAKRVPDRCAVCELGPIRPHHPNAGLCRKCLRACHRSCFSDNPSTGLIDRSSCSLQTDLEPSDTYWTEVLHPALKTICRGCEVKKQSS</sequence>
<evidence type="ECO:0000256" key="2">
    <source>
        <dbReference type="ARBA" id="ARBA00022737"/>
    </source>
</evidence>
<keyword evidence="8" id="KW-1185">Reference proteome</keyword>
<evidence type="ECO:0000313" key="7">
    <source>
        <dbReference type="EMBL" id="KAA3674290.1"/>
    </source>
</evidence>
<dbReference type="Gene3D" id="3.30.60.20">
    <property type="match status" value="1"/>
</dbReference>
<reference evidence="7 8" key="1">
    <citation type="journal article" date="2019" name="Gigascience">
        <title>Whole-genome sequence of the oriental lung fluke Paragonimus westermani.</title>
        <authorList>
            <person name="Oey H."/>
            <person name="Zakrzewski M."/>
            <person name="Narain K."/>
            <person name="Devi K.R."/>
            <person name="Agatsuma T."/>
            <person name="Nawaratna S."/>
            <person name="Gobert G.N."/>
            <person name="Jones M.K."/>
            <person name="Ragan M.A."/>
            <person name="McManus D.P."/>
            <person name="Krause L."/>
        </authorList>
    </citation>
    <scope>NUCLEOTIDE SEQUENCE [LARGE SCALE GENOMIC DNA]</scope>
    <source>
        <strain evidence="7 8">IND2009</strain>
    </source>
</reference>
<dbReference type="GO" id="GO:0008270">
    <property type="term" value="F:zinc ion binding"/>
    <property type="evidence" value="ECO:0007669"/>
    <property type="project" value="UniProtKB-KW"/>
</dbReference>
<dbReference type="InterPro" id="IPR051366">
    <property type="entry name" value="DEF8"/>
</dbReference>
<evidence type="ECO:0000256" key="5">
    <source>
        <dbReference type="SAM" id="MobiDB-lite"/>
    </source>
</evidence>
<keyword evidence="1" id="KW-0479">Metal-binding</keyword>
<organism evidence="7 8">
    <name type="scientific">Paragonimus westermani</name>
    <dbReference type="NCBI Taxonomy" id="34504"/>
    <lineage>
        <taxon>Eukaryota</taxon>
        <taxon>Metazoa</taxon>
        <taxon>Spiralia</taxon>
        <taxon>Lophotrochozoa</taxon>
        <taxon>Platyhelminthes</taxon>
        <taxon>Trematoda</taxon>
        <taxon>Digenea</taxon>
        <taxon>Plagiorchiida</taxon>
        <taxon>Troglotremata</taxon>
        <taxon>Troglotrematidae</taxon>
        <taxon>Paragonimus</taxon>
    </lineage>
</organism>
<comment type="caution">
    <text evidence="7">The sequence shown here is derived from an EMBL/GenBank/DDBJ whole genome shotgun (WGS) entry which is preliminary data.</text>
</comment>
<dbReference type="EMBL" id="QNGE01003251">
    <property type="protein sequence ID" value="KAA3674290.1"/>
    <property type="molecule type" value="Genomic_DNA"/>
</dbReference>
<protein>
    <recommendedName>
        <fullName evidence="6">Rubicon Homology domain-containing protein</fullName>
    </recommendedName>
</protein>
<dbReference type="Proteomes" id="UP000324629">
    <property type="component" value="Unassembled WGS sequence"/>
</dbReference>
<accession>A0A5J4NFP3</accession>
<keyword evidence="4" id="KW-0862">Zinc</keyword>
<feature type="domain" description="Rubicon Homology" evidence="6">
    <location>
        <begin position="485"/>
        <end position="616"/>
    </location>
</feature>
<dbReference type="CDD" id="cd00029">
    <property type="entry name" value="C1"/>
    <property type="match status" value="1"/>
</dbReference>
<evidence type="ECO:0000256" key="3">
    <source>
        <dbReference type="ARBA" id="ARBA00022771"/>
    </source>
</evidence>
<keyword evidence="3" id="KW-0863">Zinc-finger</keyword>
<gene>
    <name evidence="7" type="ORF">DEA37_0000876</name>
</gene>
<evidence type="ECO:0000313" key="8">
    <source>
        <dbReference type="Proteomes" id="UP000324629"/>
    </source>
</evidence>
<dbReference type="SMART" id="SM01175">
    <property type="entry name" value="DUF4206"/>
    <property type="match status" value="1"/>
</dbReference>
<dbReference type="PANTHER" id="PTHR12326:SF3">
    <property type="entry name" value="DIFFERENTIALLY EXPRESSED IN FDCP 8 HOMOLOG"/>
    <property type="match status" value="1"/>
</dbReference>
<dbReference type="PANTHER" id="PTHR12326">
    <property type="entry name" value="PLECKSTRIN HOMOLOGY DOMAIN CONTAINING PROTEIN"/>
    <property type="match status" value="1"/>
</dbReference>